<dbReference type="InterPro" id="IPR036291">
    <property type="entry name" value="NAD(P)-bd_dom_sf"/>
</dbReference>
<comment type="caution">
    <text evidence="3">The sequence shown here is derived from an EMBL/GenBank/DDBJ whole genome shotgun (WGS) entry which is preliminary data.</text>
</comment>
<dbReference type="InterPro" id="IPR036188">
    <property type="entry name" value="FAD/NAD-bd_sf"/>
</dbReference>
<dbReference type="Pfam" id="PF01266">
    <property type="entry name" value="DAO"/>
    <property type="match status" value="1"/>
</dbReference>
<accession>A0A0F9HVJ0</accession>
<evidence type="ECO:0000259" key="2">
    <source>
        <dbReference type="Pfam" id="PF01408"/>
    </source>
</evidence>
<dbReference type="PANTHER" id="PTHR43377:SF1">
    <property type="entry name" value="BILIVERDIN REDUCTASE A"/>
    <property type="match status" value="1"/>
</dbReference>
<name>A0A0F9HVJ0_9ZZZZ</name>
<evidence type="ECO:0000259" key="1">
    <source>
        <dbReference type="Pfam" id="PF01266"/>
    </source>
</evidence>
<dbReference type="InterPro" id="IPR051450">
    <property type="entry name" value="Gfo/Idh/MocA_Oxidoreductases"/>
</dbReference>
<feature type="domain" description="FAD dependent oxidoreductase" evidence="1">
    <location>
        <begin position="309"/>
        <end position="527"/>
    </location>
</feature>
<feature type="domain" description="Gfo/Idh/MocA-like oxidoreductase N-terminal" evidence="2">
    <location>
        <begin position="7"/>
        <end position="125"/>
    </location>
</feature>
<dbReference type="AlphaFoldDB" id="A0A0F9HVJ0"/>
<dbReference type="PANTHER" id="PTHR43377">
    <property type="entry name" value="BILIVERDIN REDUCTASE A"/>
    <property type="match status" value="1"/>
</dbReference>
<dbReference type="InterPro" id="IPR006076">
    <property type="entry name" value="FAD-dep_OxRdtase"/>
</dbReference>
<sequence>MNFKKPRILLIGVGKFGNKHLKVLLNLEQKRLIKLAGVVVKTKRSQQKFKRKYAFPVYNEISNTLLDDVDAVDIVTPPETHFELVLKCLPRTHILVEKPLAVTVKEASLIKRHAKASPHILMVGHIFRFHPVTIQLKKIIKATKELPHSIESTFINPIVTDNGRDVELEMLHPFDIIDYLFGKALIKKHVEDKGRLKVVSLVYRRGIHAVVRLGWSGKEKKRTLSLLFRRNQIVCNFEENTITVYENGLIKKHINCNNTVELLETELRAFVRAIHTPNSEYPDAEVGHRIVKIATTKQADRVPVSAKKKVAIIGAGIFGTNCAIELAPFCNVTLFEKNKSILSEASYINQYRHHWGYHYPRSQETVNDIASSIADFENRYKEAIITEFPTYYSVAKEGSKVTPKRYLEFCKRNNLPFTIECPGERFINKEKIALCIKTYEPIYNYAKLKSITEQLLKKHRVKLRLGREVVGASILQDGRKALRVKKDGVVHEEYFDYVINVTYARYNDFCAWLNFPRKPVRIDLVETLWVKLNIPRISLAVMDGPFTNIVPTHKENVFTLVHIKESILRRFVPKNGLVPKDIFLSSRNSRVQKIISYSAKWFPIVKEAKVLKVHYVLRSVNAYHEYDDARISNTTEHGFGCFSILGGKIVNAVSSAKNIVRLIID</sequence>
<dbReference type="SUPFAM" id="SSF51735">
    <property type="entry name" value="NAD(P)-binding Rossmann-fold domains"/>
    <property type="match status" value="1"/>
</dbReference>
<dbReference type="Gene3D" id="3.50.50.60">
    <property type="entry name" value="FAD/NAD(P)-binding domain"/>
    <property type="match status" value="1"/>
</dbReference>
<dbReference type="SUPFAM" id="SSF51905">
    <property type="entry name" value="FAD/NAD(P)-binding domain"/>
    <property type="match status" value="1"/>
</dbReference>
<dbReference type="Pfam" id="PF01408">
    <property type="entry name" value="GFO_IDH_MocA"/>
    <property type="match status" value="1"/>
</dbReference>
<gene>
    <name evidence="3" type="ORF">LCGC14_1658430</name>
</gene>
<dbReference type="GO" id="GO:0000166">
    <property type="term" value="F:nucleotide binding"/>
    <property type="evidence" value="ECO:0007669"/>
    <property type="project" value="InterPro"/>
</dbReference>
<reference evidence="3" key="1">
    <citation type="journal article" date="2015" name="Nature">
        <title>Complex archaea that bridge the gap between prokaryotes and eukaryotes.</title>
        <authorList>
            <person name="Spang A."/>
            <person name="Saw J.H."/>
            <person name="Jorgensen S.L."/>
            <person name="Zaremba-Niedzwiedzka K."/>
            <person name="Martijn J."/>
            <person name="Lind A.E."/>
            <person name="van Eijk R."/>
            <person name="Schleper C."/>
            <person name="Guy L."/>
            <person name="Ettema T.J."/>
        </authorList>
    </citation>
    <scope>NUCLEOTIDE SEQUENCE</scope>
</reference>
<dbReference type="Gene3D" id="3.40.50.720">
    <property type="entry name" value="NAD(P)-binding Rossmann-like Domain"/>
    <property type="match status" value="1"/>
</dbReference>
<evidence type="ECO:0000313" key="3">
    <source>
        <dbReference type="EMBL" id="KKM19162.1"/>
    </source>
</evidence>
<protein>
    <recommendedName>
        <fullName evidence="4">FAD dependent oxidoreductase domain-containing protein</fullName>
    </recommendedName>
</protein>
<proteinExistence type="predicted"/>
<dbReference type="EMBL" id="LAZR01014051">
    <property type="protein sequence ID" value="KKM19162.1"/>
    <property type="molecule type" value="Genomic_DNA"/>
</dbReference>
<evidence type="ECO:0008006" key="4">
    <source>
        <dbReference type="Google" id="ProtNLM"/>
    </source>
</evidence>
<dbReference type="Gene3D" id="3.30.360.10">
    <property type="entry name" value="Dihydrodipicolinate Reductase, domain 2"/>
    <property type="match status" value="1"/>
</dbReference>
<organism evidence="3">
    <name type="scientific">marine sediment metagenome</name>
    <dbReference type="NCBI Taxonomy" id="412755"/>
    <lineage>
        <taxon>unclassified sequences</taxon>
        <taxon>metagenomes</taxon>
        <taxon>ecological metagenomes</taxon>
    </lineage>
</organism>
<dbReference type="InterPro" id="IPR000683">
    <property type="entry name" value="Gfo/Idh/MocA-like_OxRdtase_N"/>
</dbReference>